<proteinExistence type="predicted"/>
<accession>X1I198</accession>
<name>X1I198_9ZZZZ</name>
<gene>
    <name evidence="1" type="ORF">S03H2_26489</name>
</gene>
<dbReference type="EMBL" id="BARU01015387">
    <property type="protein sequence ID" value="GAH51338.1"/>
    <property type="molecule type" value="Genomic_DNA"/>
</dbReference>
<dbReference type="AlphaFoldDB" id="X1I198"/>
<sequence>VNFSLKYLKDHYKNIIETTKKERIKKKKEYEKKKKTAAVKKKMAEDKILDMVGDKREKIDIDEIISDIDKVAGTDENTAQKKNNKKK</sequence>
<feature type="non-terminal residue" evidence="1">
    <location>
        <position position="1"/>
    </location>
</feature>
<reference evidence="1" key="1">
    <citation type="journal article" date="2014" name="Front. Microbiol.">
        <title>High frequency of phylogenetically diverse reductive dehalogenase-homologous genes in deep subseafloor sedimentary metagenomes.</title>
        <authorList>
            <person name="Kawai M."/>
            <person name="Futagami T."/>
            <person name="Toyoda A."/>
            <person name="Takaki Y."/>
            <person name="Nishi S."/>
            <person name="Hori S."/>
            <person name="Arai W."/>
            <person name="Tsubouchi T."/>
            <person name="Morono Y."/>
            <person name="Uchiyama I."/>
            <person name="Ito T."/>
            <person name="Fujiyama A."/>
            <person name="Inagaki F."/>
            <person name="Takami H."/>
        </authorList>
    </citation>
    <scope>NUCLEOTIDE SEQUENCE</scope>
    <source>
        <strain evidence="1">Expedition CK06-06</strain>
    </source>
</reference>
<organism evidence="1">
    <name type="scientific">marine sediment metagenome</name>
    <dbReference type="NCBI Taxonomy" id="412755"/>
    <lineage>
        <taxon>unclassified sequences</taxon>
        <taxon>metagenomes</taxon>
        <taxon>ecological metagenomes</taxon>
    </lineage>
</organism>
<protein>
    <submittedName>
        <fullName evidence="1">Uncharacterized protein</fullName>
    </submittedName>
</protein>
<comment type="caution">
    <text evidence="1">The sequence shown here is derived from an EMBL/GenBank/DDBJ whole genome shotgun (WGS) entry which is preliminary data.</text>
</comment>
<evidence type="ECO:0000313" key="1">
    <source>
        <dbReference type="EMBL" id="GAH51338.1"/>
    </source>
</evidence>